<organism evidence="3 5">
    <name type="scientific">Trueperella bernardiae</name>
    <dbReference type="NCBI Taxonomy" id="59561"/>
    <lineage>
        <taxon>Bacteria</taxon>
        <taxon>Bacillati</taxon>
        <taxon>Actinomycetota</taxon>
        <taxon>Actinomycetes</taxon>
        <taxon>Actinomycetales</taxon>
        <taxon>Actinomycetaceae</taxon>
        <taxon>Trueperella</taxon>
    </lineage>
</organism>
<dbReference type="STRING" id="59561.AQZ59_00656"/>
<dbReference type="Pfam" id="PF13399">
    <property type="entry name" value="LytR_C"/>
    <property type="match status" value="1"/>
</dbReference>
<keyword evidence="1" id="KW-0472">Membrane</keyword>
<keyword evidence="1" id="KW-1133">Transmembrane helix</keyword>
<dbReference type="EMBL" id="LNIZ01000002">
    <property type="protein sequence ID" value="KTF04666.1"/>
    <property type="molecule type" value="Genomic_DNA"/>
</dbReference>
<dbReference type="EMBL" id="JASPDQ010000001">
    <property type="protein sequence ID" value="MDK8600956.1"/>
    <property type="molecule type" value="Genomic_DNA"/>
</dbReference>
<proteinExistence type="predicted"/>
<keyword evidence="5" id="KW-1185">Reference proteome</keyword>
<comment type="caution">
    <text evidence="3">The sequence shown here is derived from an EMBL/GenBank/DDBJ whole genome shotgun (WGS) entry which is preliminary data.</text>
</comment>
<reference evidence="4" key="2">
    <citation type="submission" date="2023-05" db="EMBL/GenBank/DDBJ databases">
        <title>Genomic Catalog of Human Bladder Bacteria.</title>
        <authorList>
            <person name="Du J."/>
        </authorList>
    </citation>
    <scope>NUCLEOTIDE SEQUENCE</scope>
    <source>
        <strain evidence="4">UMB1304A</strain>
    </source>
</reference>
<dbReference type="Proteomes" id="UP000054404">
    <property type="component" value="Unassembled WGS sequence"/>
</dbReference>
<accession>A0A0W1KL18</accession>
<dbReference type="AlphaFoldDB" id="A0A0W1KL18"/>
<name>A0A0W1KL18_9ACTO</name>
<feature type="transmembrane region" description="Helical" evidence="1">
    <location>
        <begin position="20"/>
        <end position="42"/>
    </location>
</feature>
<evidence type="ECO:0000313" key="3">
    <source>
        <dbReference type="EMBL" id="KTF04666.1"/>
    </source>
</evidence>
<sequence length="191" mass="20498">MSFNARAEYRKRTQQRQTVIFGSIIAVMAVLLVLGTLTWSGLLPIPFDREFSKAPDTNSVVCPIDGAQHVDPTTITVSVYNATTRTGLAGTVATSLSAAGVVVSETANWGGEEFTEPVRLYASPDGVTSAYTLRAYFPDALVHIDPNITSQIVDVVLGEGYTDLVAAPTEEQLVAAMEPVEDCVPVETFQE</sequence>
<protein>
    <submittedName>
        <fullName evidence="4">LytR C-terminal domain-containing protein</fullName>
    </submittedName>
</protein>
<dbReference type="Proteomes" id="UP001225576">
    <property type="component" value="Unassembled WGS sequence"/>
</dbReference>
<dbReference type="Gene3D" id="3.30.70.2390">
    <property type="match status" value="1"/>
</dbReference>
<evidence type="ECO:0000313" key="5">
    <source>
        <dbReference type="Proteomes" id="UP000054404"/>
    </source>
</evidence>
<dbReference type="InterPro" id="IPR027381">
    <property type="entry name" value="LytR/CpsA/Psr_C"/>
</dbReference>
<dbReference type="PATRIC" id="fig|59561.3.peg.649"/>
<gene>
    <name evidence="3" type="ORF">AQZ59_00656</name>
    <name evidence="4" type="ORF">QP858_00540</name>
</gene>
<dbReference type="RefSeq" id="WP_062613087.1">
    <property type="nucleotide sequence ID" value="NZ_CALTZF010000012.1"/>
</dbReference>
<evidence type="ECO:0000259" key="2">
    <source>
        <dbReference type="Pfam" id="PF13399"/>
    </source>
</evidence>
<dbReference type="OrthoDB" id="3267444at2"/>
<reference evidence="3 5" key="1">
    <citation type="submission" date="2015-11" db="EMBL/GenBank/DDBJ databases">
        <title>Draft Genome Sequence of the Type Strain Trueperella bernardiae LCDC 89-0504T, Isolated from Blood Culture.</title>
        <authorList>
            <person name="Bernier A.-M."/>
            <person name="Bernard K."/>
        </authorList>
    </citation>
    <scope>NUCLEOTIDE SEQUENCE [LARGE SCALE GENOMIC DNA]</scope>
    <source>
        <strain evidence="3 5">LCDC 89-0504</strain>
    </source>
</reference>
<keyword evidence="1" id="KW-0812">Transmembrane</keyword>
<evidence type="ECO:0000313" key="4">
    <source>
        <dbReference type="EMBL" id="MDK8600956.1"/>
    </source>
</evidence>
<feature type="domain" description="LytR/CpsA/Psr regulator C-terminal" evidence="2">
    <location>
        <begin position="74"/>
        <end position="161"/>
    </location>
</feature>
<evidence type="ECO:0000256" key="1">
    <source>
        <dbReference type="SAM" id="Phobius"/>
    </source>
</evidence>